<evidence type="ECO:0000313" key="5">
    <source>
        <dbReference type="Proteomes" id="UP001470230"/>
    </source>
</evidence>
<dbReference type="PROSITE" id="PS50011">
    <property type="entry name" value="PROTEIN_KINASE_DOM"/>
    <property type="match status" value="1"/>
</dbReference>
<proteinExistence type="predicted"/>
<comment type="caution">
    <text evidence="4">The sequence shown here is derived from an EMBL/GenBank/DDBJ whole genome shotgun (WGS) entry which is preliminary data.</text>
</comment>
<dbReference type="InterPro" id="IPR000719">
    <property type="entry name" value="Prot_kinase_dom"/>
</dbReference>
<keyword evidence="1" id="KW-0547">Nucleotide-binding</keyword>
<organism evidence="4 5">
    <name type="scientific">Tritrichomonas musculus</name>
    <dbReference type="NCBI Taxonomy" id="1915356"/>
    <lineage>
        <taxon>Eukaryota</taxon>
        <taxon>Metamonada</taxon>
        <taxon>Parabasalia</taxon>
        <taxon>Tritrichomonadida</taxon>
        <taxon>Tritrichomonadidae</taxon>
        <taxon>Tritrichomonas</taxon>
    </lineage>
</organism>
<sequence>MDMNKCCFFANLYCFKLNHPSIVKFKGINFKSFNNPLKLKPTIITEFIPNGSLKDNLDKERKSLSDLNWNATKKYITLLGISDAMRYLHKQGIIHRDLKPENILTNATRL</sequence>
<gene>
    <name evidence="4" type="ORF">M9Y10_020440</name>
</gene>
<dbReference type="InterPro" id="IPR051681">
    <property type="entry name" value="Ser/Thr_Kinases-Pseudokinases"/>
</dbReference>
<dbReference type="SUPFAM" id="SSF56112">
    <property type="entry name" value="Protein kinase-like (PK-like)"/>
    <property type="match status" value="1"/>
</dbReference>
<evidence type="ECO:0000259" key="3">
    <source>
        <dbReference type="PROSITE" id="PS50011"/>
    </source>
</evidence>
<evidence type="ECO:0000256" key="2">
    <source>
        <dbReference type="ARBA" id="ARBA00022840"/>
    </source>
</evidence>
<dbReference type="PANTHER" id="PTHR44329">
    <property type="entry name" value="SERINE/THREONINE-PROTEIN KINASE TNNI3K-RELATED"/>
    <property type="match status" value="1"/>
</dbReference>
<protein>
    <recommendedName>
        <fullName evidence="3">Protein kinase domain-containing protein</fullName>
    </recommendedName>
</protein>
<dbReference type="Gene3D" id="1.10.510.10">
    <property type="entry name" value="Transferase(Phosphotransferase) domain 1"/>
    <property type="match status" value="1"/>
</dbReference>
<dbReference type="PROSITE" id="PS00108">
    <property type="entry name" value="PROTEIN_KINASE_ST"/>
    <property type="match status" value="1"/>
</dbReference>
<dbReference type="Proteomes" id="UP001470230">
    <property type="component" value="Unassembled WGS sequence"/>
</dbReference>
<accession>A0ABR2HG86</accession>
<dbReference type="InterPro" id="IPR008271">
    <property type="entry name" value="Ser/Thr_kinase_AS"/>
</dbReference>
<name>A0ABR2HG86_9EUKA</name>
<reference evidence="4 5" key="1">
    <citation type="submission" date="2024-04" db="EMBL/GenBank/DDBJ databases">
        <title>Tritrichomonas musculus Genome.</title>
        <authorList>
            <person name="Alves-Ferreira E."/>
            <person name="Grigg M."/>
            <person name="Lorenzi H."/>
            <person name="Galac M."/>
        </authorList>
    </citation>
    <scope>NUCLEOTIDE SEQUENCE [LARGE SCALE GENOMIC DNA]</scope>
    <source>
        <strain evidence="4 5">EAF2021</strain>
    </source>
</reference>
<feature type="domain" description="Protein kinase" evidence="3">
    <location>
        <begin position="1"/>
        <end position="110"/>
    </location>
</feature>
<evidence type="ECO:0000256" key="1">
    <source>
        <dbReference type="ARBA" id="ARBA00022741"/>
    </source>
</evidence>
<dbReference type="EMBL" id="JAPFFF010000029">
    <property type="protein sequence ID" value="KAK8846421.1"/>
    <property type="molecule type" value="Genomic_DNA"/>
</dbReference>
<dbReference type="PANTHER" id="PTHR44329:SF298">
    <property type="entry name" value="MIXED LINEAGE KINASE DOMAIN-LIKE PROTEIN"/>
    <property type="match status" value="1"/>
</dbReference>
<dbReference type="InterPro" id="IPR011009">
    <property type="entry name" value="Kinase-like_dom_sf"/>
</dbReference>
<evidence type="ECO:0000313" key="4">
    <source>
        <dbReference type="EMBL" id="KAK8846421.1"/>
    </source>
</evidence>
<keyword evidence="5" id="KW-1185">Reference proteome</keyword>
<dbReference type="Pfam" id="PF00069">
    <property type="entry name" value="Pkinase"/>
    <property type="match status" value="1"/>
</dbReference>
<keyword evidence="2" id="KW-0067">ATP-binding</keyword>